<dbReference type="GO" id="GO:0006886">
    <property type="term" value="P:intracellular protein transport"/>
    <property type="evidence" value="ECO:0007669"/>
    <property type="project" value="InterPro"/>
</dbReference>
<evidence type="ECO:0000313" key="5">
    <source>
        <dbReference type="EMBL" id="KOS36779.1"/>
    </source>
</evidence>
<dbReference type="Proteomes" id="UP000037696">
    <property type="component" value="Unassembled WGS sequence"/>
</dbReference>
<comment type="caution">
    <text evidence="5">The sequence shown here is derived from an EMBL/GenBank/DDBJ whole genome shotgun (WGS) entry which is preliminary data.</text>
</comment>
<dbReference type="InterPro" id="IPR011012">
    <property type="entry name" value="Longin-like_dom_sf"/>
</dbReference>
<dbReference type="STRING" id="229535.A0A0N0RXD1"/>
<dbReference type="PRINTS" id="PR00314">
    <property type="entry name" value="CLATHRINADPT"/>
</dbReference>
<keyword evidence="2" id="KW-0813">Transport</keyword>
<protein>
    <recommendedName>
        <fullName evidence="7">AP complex mu/sigma subunit domain-containing protein</fullName>
    </recommendedName>
</protein>
<evidence type="ECO:0000256" key="3">
    <source>
        <dbReference type="ARBA" id="ARBA00022927"/>
    </source>
</evidence>
<evidence type="ECO:0000256" key="1">
    <source>
        <dbReference type="ARBA" id="ARBA00004308"/>
    </source>
</evidence>
<dbReference type="InterPro" id="IPR050431">
    <property type="entry name" value="Adaptor_comp_med_subunit"/>
</dbReference>
<keyword evidence="4" id="KW-0472">Membrane</keyword>
<dbReference type="OrthoDB" id="10259133at2759"/>
<dbReference type="Gene3D" id="3.30.450.60">
    <property type="match status" value="1"/>
</dbReference>
<evidence type="ECO:0000256" key="4">
    <source>
        <dbReference type="ARBA" id="ARBA00023136"/>
    </source>
</evidence>
<dbReference type="EMBL" id="LHQQ01000391">
    <property type="protein sequence ID" value="KOS36779.1"/>
    <property type="molecule type" value="Genomic_DNA"/>
</dbReference>
<dbReference type="SUPFAM" id="SSF64356">
    <property type="entry name" value="SNARE-like"/>
    <property type="match status" value="1"/>
</dbReference>
<keyword evidence="6" id="KW-1185">Reference proteome</keyword>
<organism evidence="5 6">
    <name type="scientific">Penicillium nordicum</name>
    <dbReference type="NCBI Taxonomy" id="229535"/>
    <lineage>
        <taxon>Eukaryota</taxon>
        <taxon>Fungi</taxon>
        <taxon>Dikarya</taxon>
        <taxon>Ascomycota</taxon>
        <taxon>Pezizomycotina</taxon>
        <taxon>Eurotiomycetes</taxon>
        <taxon>Eurotiomycetidae</taxon>
        <taxon>Eurotiales</taxon>
        <taxon>Aspergillaceae</taxon>
        <taxon>Penicillium</taxon>
    </lineage>
</organism>
<dbReference type="CDD" id="cd14836">
    <property type="entry name" value="AP2_Mu_N"/>
    <property type="match status" value="1"/>
</dbReference>
<dbReference type="GO" id="GO:0012505">
    <property type="term" value="C:endomembrane system"/>
    <property type="evidence" value="ECO:0007669"/>
    <property type="project" value="UniProtKB-SubCell"/>
</dbReference>
<evidence type="ECO:0000313" key="6">
    <source>
        <dbReference type="Proteomes" id="UP000037696"/>
    </source>
</evidence>
<name>A0A0N0RXD1_9EURO</name>
<evidence type="ECO:0000256" key="2">
    <source>
        <dbReference type="ARBA" id="ARBA00022448"/>
    </source>
</evidence>
<dbReference type="InterPro" id="IPR001392">
    <property type="entry name" value="Clathrin_mu"/>
</dbReference>
<accession>A0A0N0RXD1</accession>
<sequence length="115" mass="13172">MLSGMLIFNQKGENLIFRAFRSDCRPRLADIFRIQVISNPQVRSPILTLGSTTFSHVKHENIYLVAVTKSNANAALVFEFLYRLVMLGKSYFGKLDEEAVKNNFVLIYELLDGKR</sequence>
<gene>
    <name evidence="5" type="ORF">ACN38_g12452</name>
</gene>
<proteinExistence type="predicted"/>
<dbReference type="GO" id="GO:0030131">
    <property type="term" value="C:clathrin adaptor complex"/>
    <property type="evidence" value="ECO:0007669"/>
    <property type="project" value="InterPro"/>
</dbReference>
<dbReference type="AlphaFoldDB" id="A0A0N0RXD1"/>
<dbReference type="PANTHER" id="PTHR10529">
    <property type="entry name" value="AP COMPLEX SUBUNIT MU"/>
    <property type="match status" value="1"/>
</dbReference>
<dbReference type="InterPro" id="IPR043532">
    <property type="entry name" value="AP2_Mu_N"/>
</dbReference>
<dbReference type="GO" id="GO:0016192">
    <property type="term" value="P:vesicle-mediated transport"/>
    <property type="evidence" value="ECO:0007669"/>
    <property type="project" value="InterPro"/>
</dbReference>
<evidence type="ECO:0008006" key="7">
    <source>
        <dbReference type="Google" id="ProtNLM"/>
    </source>
</evidence>
<reference evidence="5 6" key="1">
    <citation type="submission" date="2015-08" db="EMBL/GenBank/DDBJ databases">
        <title>Genome sequencing of Penicillium nordicum.</title>
        <authorList>
            <person name="Nguyen H.D."/>
            <person name="Seifert K.A."/>
        </authorList>
    </citation>
    <scope>NUCLEOTIDE SEQUENCE [LARGE SCALE GENOMIC DNA]</scope>
    <source>
        <strain evidence="5 6">DAOMC 185683</strain>
    </source>
</reference>
<dbReference type="FunFam" id="3.30.450.60:FF:000002">
    <property type="entry name" value="AP-2 complex subunit mu, putative"/>
    <property type="match status" value="1"/>
</dbReference>
<comment type="subcellular location">
    <subcellularLocation>
        <location evidence="1">Endomembrane system</location>
    </subcellularLocation>
</comment>
<keyword evidence="3" id="KW-0653">Protein transport</keyword>